<keyword evidence="5" id="KW-1185">Reference proteome</keyword>
<dbReference type="OrthoDB" id="3260569at2"/>
<evidence type="ECO:0000256" key="3">
    <source>
        <dbReference type="SAM" id="Phobius"/>
    </source>
</evidence>
<keyword evidence="3" id="KW-0812">Transmembrane</keyword>
<sequence>MALRFNPPPNWPAPPEGFQPPAGWQPDPAWGPAPEGWQLWVDDSASSGGSASSAPAAASGADPAWAPTQAVSTGATAPVADPTGQSASVPPGDFPSPAPVGGASPYAPSGDYAQSPTPFQNQAAPQGVPSAPGAPGGWQPMDVGGQPGYAAAAAKPITKQWWFWAIIAGALVVVLVLGMVIVNSLGSSGDNNSRGGSSSSQGSGSGTSDKSDKSDSDSSDSSDDSDSSANKDQPGTDPNNPADPDSSILTFTAGKYSSNKGATADVEITEVKWDATAEVEQGQNKYSYEAPPEGSVYVRAKVKLTYHGSGQFNEFDFKMDYTKDGNTVEATRIYDMADEFAQQAMPRDGGSAEGYITFAIPKENANTGAWAISVFGGDELYMAAK</sequence>
<dbReference type="EMBL" id="RQZC01000026">
    <property type="protein sequence ID" value="RRD24789.1"/>
    <property type="molecule type" value="Genomic_DNA"/>
</dbReference>
<organism evidence="4 5">
    <name type="scientific">Actinomyces bowdenii</name>
    <dbReference type="NCBI Taxonomy" id="131109"/>
    <lineage>
        <taxon>Bacteria</taxon>
        <taxon>Bacillati</taxon>
        <taxon>Actinomycetota</taxon>
        <taxon>Actinomycetes</taxon>
        <taxon>Actinomycetales</taxon>
        <taxon>Actinomycetaceae</taxon>
        <taxon>Actinomyces</taxon>
    </lineage>
</organism>
<keyword evidence="1" id="KW-0732">Signal</keyword>
<evidence type="ECO:0000313" key="4">
    <source>
        <dbReference type="EMBL" id="RRD24789.1"/>
    </source>
</evidence>
<feature type="compositionally biased region" description="Low complexity" evidence="2">
    <location>
        <begin position="42"/>
        <end position="67"/>
    </location>
</feature>
<comment type="caution">
    <text evidence="4">The sequence shown here is derived from an EMBL/GenBank/DDBJ whole genome shotgun (WGS) entry which is preliminary data.</text>
</comment>
<protein>
    <recommendedName>
        <fullName evidence="6">DUF4352 domain-containing protein</fullName>
    </recommendedName>
</protein>
<feature type="region of interest" description="Disordered" evidence="2">
    <location>
        <begin position="186"/>
        <end position="251"/>
    </location>
</feature>
<evidence type="ECO:0000313" key="5">
    <source>
        <dbReference type="Proteomes" id="UP000271272"/>
    </source>
</evidence>
<feature type="compositionally biased region" description="Acidic residues" evidence="2">
    <location>
        <begin position="217"/>
        <end position="226"/>
    </location>
</feature>
<reference evidence="4 5" key="1">
    <citation type="submission" date="2018-11" db="EMBL/GenBank/DDBJ databases">
        <title>Genomes From Bacteria Associated with the Canine Oral Cavity: a Test Case for Automated Genome-Based Taxonomic Assignment.</title>
        <authorList>
            <person name="Coil D.A."/>
            <person name="Jospin G."/>
            <person name="Darling A.E."/>
            <person name="Wallis C."/>
            <person name="Davis I.J."/>
            <person name="Harris S."/>
            <person name="Eisen J.A."/>
            <person name="Holcombe L.J."/>
            <person name="O'Flynn C."/>
        </authorList>
    </citation>
    <scope>NUCLEOTIDE SEQUENCE [LARGE SCALE GENOMIC DNA]</scope>
    <source>
        <strain evidence="4 5">OH5050</strain>
    </source>
</reference>
<feature type="compositionally biased region" description="Low complexity" evidence="2">
    <location>
        <begin position="186"/>
        <end position="208"/>
    </location>
</feature>
<evidence type="ECO:0000256" key="2">
    <source>
        <dbReference type="SAM" id="MobiDB-lite"/>
    </source>
</evidence>
<evidence type="ECO:0008006" key="6">
    <source>
        <dbReference type="Google" id="ProtNLM"/>
    </source>
</evidence>
<dbReference type="InterPro" id="IPR029050">
    <property type="entry name" value="Immunoprotect_excell_Ig-like"/>
</dbReference>
<keyword evidence="3" id="KW-0472">Membrane</keyword>
<proteinExistence type="predicted"/>
<keyword evidence="3" id="KW-1133">Transmembrane helix</keyword>
<evidence type="ECO:0000256" key="1">
    <source>
        <dbReference type="ARBA" id="ARBA00022729"/>
    </source>
</evidence>
<feature type="compositionally biased region" description="Pro residues" evidence="2">
    <location>
        <begin position="1"/>
        <end position="18"/>
    </location>
</feature>
<dbReference type="AlphaFoldDB" id="A0A3P1USB4"/>
<accession>A0A3P1USB4</accession>
<dbReference type="Gene3D" id="2.60.40.1240">
    <property type="match status" value="1"/>
</dbReference>
<feature type="region of interest" description="Disordered" evidence="2">
    <location>
        <begin position="1"/>
        <end position="141"/>
    </location>
</feature>
<gene>
    <name evidence="4" type="ORF">EII10_11130</name>
</gene>
<feature type="transmembrane region" description="Helical" evidence="3">
    <location>
        <begin position="161"/>
        <end position="185"/>
    </location>
</feature>
<dbReference type="Proteomes" id="UP000271272">
    <property type="component" value="Unassembled WGS sequence"/>
</dbReference>
<name>A0A3P1USB4_9ACTO</name>
<feature type="compositionally biased region" description="Polar residues" evidence="2">
    <location>
        <begin position="112"/>
        <end position="124"/>
    </location>
</feature>